<keyword evidence="2" id="KW-1133">Transmembrane helix</keyword>
<dbReference type="Pfam" id="PF10011">
    <property type="entry name" value="DUF2254"/>
    <property type="match status" value="1"/>
</dbReference>
<sequence length="502" mass="53997">MTATGSRTRQAALRDPMRSAGGLHVTGRLRRGVAEFLRLPLLMIFAFCVAGVLVALLDASADERAPLREIAAALVPDEGSIEFVSAVATSVVTVTSITFSVLLLAVQQTSQALTAVVFDQFLRRTANQVYFGFFVGTSAFCFLILGPARRDPAPVYGAAITLVLAVVALVILLLLIHGTIDQMRPQSVVRSIHELALRARERELVLLCRTRAERTSEPSGRERGVTVYDSGYVVSVDVDALARVAAEAGDDVEIIVRGALGDYLVFGDVTALIAGVDADDDSWDDAVREAFELNDIRDVDVEMGYATGQLNNIAWAASSSSQQSPQTAITAVRALRDLLARCLAGGERDRVSREDLEDGEDWQDREGGAGRPGEPSVVPVVYVDGAASRIVGALAAVVIATAESRQVHTCAETLRAFTGTIARLRTERDRAVVGTALDSVLPAVIQHAEAPELAETLRELERVLREHDYDVSRVAQVRDLLSQATARLLPKASDEPQAAHPR</sequence>
<gene>
    <name evidence="3" type="ORF">Psi01_68360</name>
</gene>
<dbReference type="Proteomes" id="UP000619788">
    <property type="component" value="Unassembled WGS sequence"/>
</dbReference>
<evidence type="ECO:0000256" key="1">
    <source>
        <dbReference type="SAM" id="MobiDB-lite"/>
    </source>
</evidence>
<feature type="transmembrane region" description="Helical" evidence="2">
    <location>
        <begin position="36"/>
        <end position="57"/>
    </location>
</feature>
<accession>A0A8J3SKM8</accession>
<protein>
    <recommendedName>
        <fullName evidence="5">DUF2254 domain-containing protein</fullName>
    </recommendedName>
</protein>
<comment type="caution">
    <text evidence="3">The sequence shown here is derived from an EMBL/GenBank/DDBJ whole genome shotgun (WGS) entry which is preliminary data.</text>
</comment>
<feature type="region of interest" description="Disordered" evidence="1">
    <location>
        <begin position="350"/>
        <end position="374"/>
    </location>
</feature>
<feature type="transmembrane region" description="Helical" evidence="2">
    <location>
        <begin position="154"/>
        <end position="176"/>
    </location>
</feature>
<proteinExistence type="predicted"/>
<reference evidence="3 4" key="1">
    <citation type="submission" date="2021-01" db="EMBL/GenBank/DDBJ databases">
        <title>Whole genome shotgun sequence of Planobispora siamensis NBRC 107568.</title>
        <authorList>
            <person name="Komaki H."/>
            <person name="Tamura T."/>
        </authorList>
    </citation>
    <scope>NUCLEOTIDE SEQUENCE [LARGE SCALE GENOMIC DNA]</scope>
    <source>
        <strain evidence="3 4">NBRC 107568</strain>
    </source>
</reference>
<dbReference type="RefSeq" id="WP_204068268.1">
    <property type="nucleotide sequence ID" value="NZ_BOOJ01000062.1"/>
</dbReference>
<organism evidence="3 4">
    <name type="scientific">Planobispora siamensis</name>
    <dbReference type="NCBI Taxonomy" id="936338"/>
    <lineage>
        <taxon>Bacteria</taxon>
        <taxon>Bacillati</taxon>
        <taxon>Actinomycetota</taxon>
        <taxon>Actinomycetes</taxon>
        <taxon>Streptosporangiales</taxon>
        <taxon>Streptosporangiaceae</taxon>
        <taxon>Planobispora</taxon>
    </lineage>
</organism>
<keyword evidence="2" id="KW-0472">Membrane</keyword>
<keyword evidence="4" id="KW-1185">Reference proteome</keyword>
<feature type="transmembrane region" description="Helical" evidence="2">
    <location>
        <begin position="83"/>
        <end position="106"/>
    </location>
</feature>
<dbReference type="EMBL" id="BOOJ01000062">
    <property type="protein sequence ID" value="GIH96206.1"/>
    <property type="molecule type" value="Genomic_DNA"/>
</dbReference>
<dbReference type="InterPro" id="IPR018723">
    <property type="entry name" value="DUF2254_membrane"/>
</dbReference>
<keyword evidence="2" id="KW-0812">Transmembrane</keyword>
<feature type="transmembrane region" description="Helical" evidence="2">
    <location>
        <begin position="127"/>
        <end position="148"/>
    </location>
</feature>
<evidence type="ECO:0008006" key="5">
    <source>
        <dbReference type="Google" id="ProtNLM"/>
    </source>
</evidence>
<evidence type="ECO:0000313" key="4">
    <source>
        <dbReference type="Proteomes" id="UP000619788"/>
    </source>
</evidence>
<dbReference type="AlphaFoldDB" id="A0A8J3SKM8"/>
<name>A0A8J3SKM8_9ACTN</name>
<evidence type="ECO:0000313" key="3">
    <source>
        <dbReference type="EMBL" id="GIH96206.1"/>
    </source>
</evidence>
<evidence type="ECO:0000256" key="2">
    <source>
        <dbReference type="SAM" id="Phobius"/>
    </source>
</evidence>